<dbReference type="InterPro" id="IPR016169">
    <property type="entry name" value="FAD-bd_PCMH_sub2"/>
</dbReference>
<dbReference type="InterPro" id="IPR036683">
    <property type="entry name" value="CO_DH_flav_C_dom_sf"/>
</dbReference>
<sequence>MPFLAPRSLTEALELRTAHPAAVPLAGGTDVMVAVNAGQRRPGLLDLTRVPELRAWAVRDGVVRLGAGVSYARIVRELTGPLPSLSAAAATVGSAQIRTRATVGGNVATASPAGDGVTPLVAAGAEIELASVRGTRRIPVARFAIGPKQTVLAADELVTALLVPVRTGPQAFAKIGGRNAMVIAVANIAVDLRPEHRRVGVAIGAAAATVRTAPAAAALAESELDWAGGEPADPGLLREFGALVAAAAAPIDDVRGTAAYRRHALTVVARRALGWAWTEYRARDKE</sequence>
<proteinExistence type="predicted"/>
<dbReference type="SUPFAM" id="SSF55447">
    <property type="entry name" value="CO dehydrogenase flavoprotein C-terminal domain-like"/>
    <property type="match status" value="1"/>
</dbReference>
<evidence type="ECO:0000313" key="5">
    <source>
        <dbReference type="EMBL" id="MQY31353.1"/>
    </source>
</evidence>
<accession>A0A7K0DZW8</accession>
<keyword evidence="6" id="KW-1185">Reference proteome</keyword>
<keyword evidence="1" id="KW-0285">Flavoprotein</keyword>
<dbReference type="InterPro" id="IPR051312">
    <property type="entry name" value="Diverse_Substr_Oxidored"/>
</dbReference>
<reference evidence="5 6" key="1">
    <citation type="submission" date="2019-10" db="EMBL/GenBank/DDBJ databases">
        <title>Nocardia macrotermitis sp. nov. and Nocardia aurantia sp. nov., isolated from the gut of fungus growing-termite Macrotermes natalensis.</title>
        <authorList>
            <person name="Benndorf R."/>
            <person name="Schwitalla J."/>
            <person name="Martin K."/>
            <person name="De Beer W."/>
            <person name="Kaster A.-K."/>
            <person name="Vollmers J."/>
            <person name="Poulsen M."/>
            <person name="Beemelmanns C."/>
        </authorList>
    </citation>
    <scope>NUCLEOTIDE SEQUENCE [LARGE SCALE GENOMIC DNA]</scope>
    <source>
        <strain evidence="5 6">RB56</strain>
    </source>
</reference>
<feature type="domain" description="FAD-binding PCMH-type" evidence="4">
    <location>
        <begin position="1"/>
        <end position="168"/>
    </location>
</feature>
<dbReference type="Pfam" id="PF00941">
    <property type="entry name" value="FAD_binding_5"/>
    <property type="match status" value="1"/>
</dbReference>
<dbReference type="Proteomes" id="UP000431401">
    <property type="component" value="Unassembled WGS sequence"/>
</dbReference>
<evidence type="ECO:0000256" key="2">
    <source>
        <dbReference type="ARBA" id="ARBA00022827"/>
    </source>
</evidence>
<keyword evidence="3" id="KW-0560">Oxidoreductase</keyword>
<dbReference type="SUPFAM" id="SSF56176">
    <property type="entry name" value="FAD-binding/transporter-associated domain-like"/>
    <property type="match status" value="1"/>
</dbReference>
<evidence type="ECO:0000256" key="1">
    <source>
        <dbReference type="ARBA" id="ARBA00022630"/>
    </source>
</evidence>
<dbReference type="GO" id="GO:0071949">
    <property type="term" value="F:FAD binding"/>
    <property type="evidence" value="ECO:0007669"/>
    <property type="project" value="InterPro"/>
</dbReference>
<dbReference type="SMART" id="SM01092">
    <property type="entry name" value="CO_deh_flav_C"/>
    <property type="match status" value="1"/>
</dbReference>
<dbReference type="InterPro" id="IPR005107">
    <property type="entry name" value="CO_DH_flav_C"/>
</dbReference>
<name>A0A7K0DZW8_9NOCA</name>
<dbReference type="Gene3D" id="3.30.390.50">
    <property type="entry name" value="CO dehydrogenase flavoprotein, C-terminal domain"/>
    <property type="match status" value="1"/>
</dbReference>
<dbReference type="InterPro" id="IPR016166">
    <property type="entry name" value="FAD-bd_PCMH"/>
</dbReference>
<dbReference type="PANTHER" id="PTHR42659:SF2">
    <property type="entry name" value="XANTHINE DEHYDROGENASE SUBUNIT C-RELATED"/>
    <property type="match status" value="1"/>
</dbReference>
<dbReference type="Gene3D" id="3.30.43.10">
    <property type="entry name" value="Uridine Diphospho-n-acetylenolpyruvylglucosamine Reductase, domain 2"/>
    <property type="match status" value="1"/>
</dbReference>
<dbReference type="Pfam" id="PF03450">
    <property type="entry name" value="CO_deh_flav_C"/>
    <property type="match status" value="1"/>
</dbReference>
<protein>
    <recommendedName>
        <fullName evidence="4">FAD-binding PCMH-type domain-containing protein</fullName>
    </recommendedName>
</protein>
<evidence type="ECO:0000313" key="6">
    <source>
        <dbReference type="Proteomes" id="UP000431401"/>
    </source>
</evidence>
<dbReference type="EMBL" id="WEGI01000018">
    <property type="protein sequence ID" value="MQY31353.1"/>
    <property type="molecule type" value="Genomic_DNA"/>
</dbReference>
<dbReference type="PANTHER" id="PTHR42659">
    <property type="entry name" value="XANTHINE DEHYDROGENASE SUBUNIT C-RELATED"/>
    <property type="match status" value="1"/>
</dbReference>
<dbReference type="GO" id="GO:0016491">
    <property type="term" value="F:oxidoreductase activity"/>
    <property type="evidence" value="ECO:0007669"/>
    <property type="project" value="UniProtKB-KW"/>
</dbReference>
<dbReference type="InterPro" id="IPR036318">
    <property type="entry name" value="FAD-bd_PCMH-like_sf"/>
</dbReference>
<gene>
    <name evidence="5" type="ORF">NRB56_69620</name>
</gene>
<comment type="caution">
    <text evidence="5">The sequence shown here is derived from an EMBL/GenBank/DDBJ whole genome shotgun (WGS) entry which is preliminary data.</text>
</comment>
<dbReference type="Gene3D" id="3.30.465.10">
    <property type="match status" value="1"/>
</dbReference>
<dbReference type="PROSITE" id="PS51387">
    <property type="entry name" value="FAD_PCMH"/>
    <property type="match status" value="1"/>
</dbReference>
<dbReference type="InterPro" id="IPR016167">
    <property type="entry name" value="FAD-bd_PCMH_sub1"/>
</dbReference>
<dbReference type="InterPro" id="IPR002346">
    <property type="entry name" value="Mopterin_DH_FAD-bd"/>
</dbReference>
<organism evidence="5 6">
    <name type="scientific">Nocardia aurantia</name>
    <dbReference type="NCBI Taxonomy" id="2585199"/>
    <lineage>
        <taxon>Bacteria</taxon>
        <taxon>Bacillati</taxon>
        <taxon>Actinomycetota</taxon>
        <taxon>Actinomycetes</taxon>
        <taxon>Mycobacteriales</taxon>
        <taxon>Nocardiaceae</taxon>
        <taxon>Nocardia</taxon>
    </lineage>
</organism>
<dbReference type="AlphaFoldDB" id="A0A7K0DZW8"/>
<dbReference type="RefSeq" id="WP_319943964.1">
    <property type="nucleotide sequence ID" value="NZ_WEGI01000018.1"/>
</dbReference>
<evidence type="ECO:0000256" key="3">
    <source>
        <dbReference type="ARBA" id="ARBA00023002"/>
    </source>
</evidence>
<keyword evidence="2" id="KW-0274">FAD</keyword>
<evidence type="ECO:0000259" key="4">
    <source>
        <dbReference type="PROSITE" id="PS51387"/>
    </source>
</evidence>